<name>A0ABQ8H5F3_9ROSI</name>
<protein>
    <recommendedName>
        <fullName evidence="2">RNase H type-1 domain-containing protein</fullName>
    </recommendedName>
</protein>
<dbReference type="PANTHER" id="PTHR47074">
    <property type="entry name" value="BNAC02G40300D PROTEIN"/>
    <property type="match status" value="1"/>
</dbReference>
<dbReference type="PANTHER" id="PTHR47074:SF11">
    <property type="entry name" value="REVERSE TRANSCRIPTASE-LIKE PROTEIN"/>
    <property type="match status" value="1"/>
</dbReference>
<feature type="region of interest" description="Disordered" evidence="1">
    <location>
        <begin position="1"/>
        <end position="64"/>
    </location>
</feature>
<dbReference type="EMBL" id="JAFEMO010000014">
    <property type="protein sequence ID" value="KAH7548552.1"/>
    <property type="molecule type" value="Genomic_DNA"/>
</dbReference>
<comment type="caution">
    <text evidence="3">The sequence shown here is derived from an EMBL/GenBank/DDBJ whole genome shotgun (WGS) entry which is preliminary data.</text>
</comment>
<evidence type="ECO:0000313" key="4">
    <source>
        <dbReference type="Proteomes" id="UP000827721"/>
    </source>
</evidence>
<organism evidence="3 4">
    <name type="scientific">Xanthoceras sorbifolium</name>
    <dbReference type="NCBI Taxonomy" id="99658"/>
    <lineage>
        <taxon>Eukaryota</taxon>
        <taxon>Viridiplantae</taxon>
        <taxon>Streptophyta</taxon>
        <taxon>Embryophyta</taxon>
        <taxon>Tracheophyta</taxon>
        <taxon>Spermatophyta</taxon>
        <taxon>Magnoliopsida</taxon>
        <taxon>eudicotyledons</taxon>
        <taxon>Gunneridae</taxon>
        <taxon>Pentapetalae</taxon>
        <taxon>rosids</taxon>
        <taxon>malvids</taxon>
        <taxon>Sapindales</taxon>
        <taxon>Sapindaceae</taxon>
        <taxon>Xanthoceroideae</taxon>
        <taxon>Xanthoceras</taxon>
    </lineage>
</organism>
<dbReference type="InterPro" id="IPR036397">
    <property type="entry name" value="RNaseH_sf"/>
</dbReference>
<dbReference type="CDD" id="cd06222">
    <property type="entry name" value="RNase_H_like"/>
    <property type="match status" value="1"/>
</dbReference>
<proteinExistence type="predicted"/>
<evidence type="ECO:0000313" key="3">
    <source>
        <dbReference type="EMBL" id="KAH7548552.1"/>
    </source>
</evidence>
<dbReference type="SUPFAM" id="SSF53098">
    <property type="entry name" value="Ribonuclease H-like"/>
    <property type="match status" value="1"/>
</dbReference>
<dbReference type="InterPro" id="IPR012337">
    <property type="entry name" value="RNaseH-like_sf"/>
</dbReference>
<dbReference type="InterPro" id="IPR002156">
    <property type="entry name" value="RNaseH_domain"/>
</dbReference>
<evidence type="ECO:0000259" key="2">
    <source>
        <dbReference type="Pfam" id="PF13456"/>
    </source>
</evidence>
<dbReference type="InterPro" id="IPR052929">
    <property type="entry name" value="RNase_H-like_EbsB-rel"/>
</dbReference>
<reference evidence="3 4" key="1">
    <citation type="submission" date="2021-02" db="EMBL/GenBank/DDBJ databases">
        <title>Plant Genome Project.</title>
        <authorList>
            <person name="Zhang R.-G."/>
        </authorList>
    </citation>
    <scope>NUCLEOTIDE SEQUENCE [LARGE SCALE GENOMIC DNA]</scope>
    <source>
        <tissue evidence="3">Leaves</tissue>
    </source>
</reference>
<dbReference type="Proteomes" id="UP000827721">
    <property type="component" value="Unassembled WGS sequence"/>
</dbReference>
<evidence type="ECO:0000256" key="1">
    <source>
        <dbReference type="SAM" id="MobiDB-lite"/>
    </source>
</evidence>
<gene>
    <name evidence="3" type="ORF">JRO89_XS14G0163100</name>
</gene>
<feature type="compositionally biased region" description="Low complexity" evidence="1">
    <location>
        <begin position="9"/>
        <end position="22"/>
    </location>
</feature>
<sequence length="513" mass="53179">MPPGACQNSGREAGGASASGSRGLHGNVRSVSPSVGGAVTPIGDSPASGPKPSNTKPPGEAGAAMQSVVAGVDTIRSSALQVEGAATQSEVTGLDANRMSVLQVVGAVRHCDCGGGEKSLVLCDVEVVNEVGKGSAVEDKGSVSVPCSLVVGAAELGAGNGCFVEAVVHGNSMQRVGNVEEGAAASFVFAAQCDVLKTGVSSSPAADMEVDRRHFKWKRVARRRMIGDGVRRSLPCLGKQVELESQEGAGCGEEGASSSSAAASSWWKFLWGLNITAKCGAAVESVLHSLWLCRSLVEAKAAFWFHRNRIVHGTPLLSLKETVGWSELYLADFQGAAAVPGVRLGLVVERWRVPSPGWVKINSDVAVNIRGRRLGFGVVFRDSTGKVLVSYTSLLLGLFSPNIGEALAILRGLHLAFDLGFSTVCVESDAASVVKQLSSRAISCSDIGLILDDILDLVVVFSNFSFSSIGRSANKVAHGLAKFALSHQSVGVRLGVVPSSLDGFVLDDSHGCV</sequence>
<dbReference type="InterPro" id="IPR044730">
    <property type="entry name" value="RNase_H-like_dom_plant"/>
</dbReference>
<feature type="domain" description="RNase H type-1" evidence="2">
    <location>
        <begin position="362"/>
        <end position="484"/>
    </location>
</feature>
<accession>A0ABQ8H5F3</accession>
<dbReference type="Gene3D" id="3.30.420.10">
    <property type="entry name" value="Ribonuclease H-like superfamily/Ribonuclease H"/>
    <property type="match status" value="1"/>
</dbReference>
<dbReference type="Pfam" id="PF13456">
    <property type="entry name" value="RVT_3"/>
    <property type="match status" value="1"/>
</dbReference>
<keyword evidence="4" id="KW-1185">Reference proteome</keyword>